<evidence type="ECO:0000256" key="1">
    <source>
        <dbReference type="SAM" id="MobiDB-lite"/>
    </source>
</evidence>
<organism evidence="3 4">
    <name type="scientific">Hydrogenophaga palleronii</name>
    <dbReference type="NCBI Taxonomy" id="65655"/>
    <lineage>
        <taxon>Bacteria</taxon>
        <taxon>Pseudomonadati</taxon>
        <taxon>Pseudomonadota</taxon>
        <taxon>Betaproteobacteria</taxon>
        <taxon>Burkholderiales</taxon>
        <taxon>Comamonadaceae</taxon>
        <taxon>Hydrogenophaga</taxon>
    </lineage>
</organism>
<dbReference type="EMBL" id="JAVDWU010000010">
    <property type="protein sequence ID" value="MDR7152272.1"/>
    <property type="molecule type" value="Genomic_DNA"/>
</dbReference>
<evidence type="ECO:0000256" key="2">
    <source>
        <dbReference type="SAM" id="Phobius"/>
    </source>
</evidence>
<keyword evidence="2" id="KW-1133">Transmembrane helix</keyword>
<accession>A0ABU1WTA7</accession>
<feature type="compositionally biased region" description="Low complexity" evidence="1">
    <location>
        <begin position="29"/>
        <end position="39"/>
    </location>
</feature>
<gene>
    <name evidence="3" type="ORF">J2W49_004248</name>
</gene>
<protein>
    <submittedName>
        <fullName evidence="3">ElaB/YqjD/DUF883 family membrane-anchored ribosome-binding protein</fullName>
    </submittedName>
</protein>
<evidence type="ECO:0000313" key="4">
    <source>
        <dbReference type="Proteomes" id="UP001265700"/>
    </source>
</evidence>
<feature type="compositionally biased region" description="Basic and acidic residues" evidence="1">
    <location>
        <begin position="19"/>
        <end position="28"/>
    </location>
</feature>
<evidence type="ECO:0000313" key="3">
    <source>
        <dbReference type="EMBL" id="MDR7152272.1"/>
    </source>
</evidence>
<name>A0ABU1WTA7_9BURK</name>
<comment type="caution">
    <text evidence="3">The sequence shown here is derived from an EMBL/GenBank/DDBJ whole genome shotgun (WGS) entry which is preliminary data.</text>
</comment>
<sequence length="139" mass="14882">MFKNTESLTHKAINTASDLSERAAREADQTLAATRRATADATRSLREGFEAMQEEVPSALSRAAEKCEALSKEGLERARRAKEAVREQAIRAGDQTVGYIKDEPVKAVAIAAGVGAVAALLVGWLGRARHERAHSAGAR</sequence>
<keyword evidence="2" id="KW-0812">Transmembrane</keyword>
<keyword evidence="2" id="KW-0472">Membrane</keyword>
<proteinExistence type="predicted"/>
<dbReference type="Proteomes" id="UP001265700">
    <property type="component" value="Unassembled WGS sequence"/>
</dbReference>
<dbReference type="RefSeq" id="WP_310320823.1">
    <property type="nucleotide sequence ID" value="NZ_JAVDWU010000010.1"/>
</dbReference>
<feature type="transmembrane region" description="Helical" evidence="2">
    <location>
        <begin position="107"/>
        <end position="125"/>
    </location>
</feature>
<keyword evidence="4" id="KW-1185">Reference proteome</keyword>
<reference evidence="3 4" key="1">
    <citation type="submission" date="2023-07" db="EMBL/GenBank/DDBJ databases">
        <title>Sorghum-associated microbial communities from plants grown in Nebraska, USA.</title>
        <authorList>
            <person name="Schachtman D."/>
        </authorList>
    </citation>
    <scope>NUCLEOTIDE SEQUENCE [LARGE SCALE GENOMIC DNA]</scope>
    <source>
        <strain evidence="3 4">4249</strain>
    </source>
</reference>
<feature type="region of interest" description="Disordered" evidence="1">
    <location>
        <begin position="1"/>
        <end position="39"/>
    </location>
</feature>
<feature type="compositionally biased region" description="Polar residues" evidence="1">
    <location>
        <begin position="1"/>
        <end position="18"/>
    </location>
</feature>